<proteinExistence type="predicted"/>
<sequence>MLVPSSFVTRQSAEEPLQRLGHGQGRATEEFGRSSGSRGVSRGSAAPPQWSMPLGNLPYVNIPGYTGFVPGKAVENVIGATHSRTNALSLVACSRRGEPDEQDHFARRSNAYGLLAKRRGADVPGYTGYIPAKHAANVFGTTFCDSNSTAMEVRREMALNRSHRPPPVMNTAPMAWTGLHGAYVAAAERA</sequence>
<feature type="compositionally biased region" description="Polar residues" evidence="1">
    <location>
        <begin position="1"/>
        <end position="11"/>
    </location>
</feature>
<gene>
    <name evidence="2" type="ORF">PGLA1383_LOCUS16813</name>
    <name evidence="3" type="ORF">PGLA2088_LOCUS37213</name>
</gene>
<dbReference type="Proteomes" id="UP000626109">
    <property type="component" value="Unassembled WGS sequence"/>
</dbReference>
<evidence type="ECO:0000313" key="3">
    <source>
        <dbReference type="EMBL" id="CAE8712860.1"/>
    </source>
</evidence>
<dbReference type="EMBL" id="CAJNNW010032407">
    <property type="protein sequence ID" value="CAE8712860.1"/>
    <property type="molecule type" value="Genomic_DNA"/>
</dbReference>
<dbReference type="AlphaFoldDB" id="A0A813ECZ0"/>
<name>A0A813ECZ0_POLGL</name>
<protein>
    <submittedName>
        <fullName evidence="2">Uncharacterized protein</fullName>
    </submittedName>
</protein>
<dbReference type="OrthoDB" id="445178at2759"/>
<evidence type="ECO:0000313" key="4">
    <source>
        <dbReference type="Proteomes" id="UP000654075"/>
    </source>
</evidence>
<comment type="caution">
    <text evidence="2">The sequence shown here is derived from an EMBL/GenBank/DDBJ whole genome shotgun (WGS) entry which is preliminary data.</text>
</comment>
<organism evidence="2 4">
    <name type="scientific">Polarella glacialis</name>
    <name type="common">Dinoflagellate</name>
    <dbReference type="NCBI Taxonomy" id="89957"/>
    <lineage>
        <taxon>Eukaryota</taxon>
        <taxon>Sar</taxon>
        <taxon>Alveolata</taxon>
        <taxon>Dinophyceae</taxon>
        <taxon>Suessiales</taxon>
        <taxon>Suessiaceae</taxon>
        <taxon>Polarella</taxon>
    </lineage>
</organism>
<dbReference type="Proteomes" id="UP000654075">
    <property type="component" value="Unassembled WGS sequence"/>
</dbReference>
<keyword evidence="4" id="KW-1185">Reference proteome</keyword>
<accession>A0A813ECZ0</accession>
<dbReference type="EMBL" id="CAJNNV010010242">
    <property type="protein sequence ID" value="CAE8598404.1"/>
    <property type="molecule type" value="Genomic_DNA"/>
</dbReference>
<feature type="compositionally biased region" description="Low complexity" evidence="1">
    <location>
        <begin position="33"/>
        <end position="44"/>
    </location>
</feature>
<reference evidence="2" key="1">
    <citation type="submission" date="2021-02" db="EMBL/GenBank/DDBJ databases">
        <authorList>
            <person name="Dougan E. K."/>
            <person name="Rhodes N."/>
            <person name="Thang M."/>
            <person name="Chan C."/>
        </authorList>
    </citation>
    <scope>NUCLEOTIDE SEQUENCE</scope>
</reference>
<feature type="region of interest" description="Disordered" evidence="1">
    <location>
        <begin position="1"/>
        <end position="48"/>
    </location>
</feature>
<evidence type="ECO:0000256" key="1">
    <source>
        <dbReference type="SAM" id="MobiDB-lite"/>
    </source>
</evidence>
<evidence type="ECO:0000313" key="2">
    <source>
        <dbReference type="EMBL" id="CAE8598404.1"/>
    </source>
</evidence>